<evidence type="ECO:0000313" key="2">
    <source>
        <dbReference type="Proteomes" id="UP000677082"/>
    </source>
</evidence>
<proteinExistence type="predicted"/>
<keyword evidence="2" id="KW-1185">Reference proteome</keyword>
<sequence length="110" mass="12539">MTPDQRHELPDPWQLYPMPAEQVAAIQRHITRQAEAAVTRERDRLLGLLADAAAGRREYAINAPEDSALVLESEASQLETVARLVRGDMSVMTAWLPSWRWTPEMCEEIR</sequence>
<organism evidence="1 2">
    <name type="scientific">Paractinoplanes toevensis</name>
    <dbReference type="NCBI Taxonomy" id="571911"/>
    <lineage>
        <taxon>Bacteria</taxon>
        <taxon>Bacillati</taxon>
        <taxon>Actinomycetota</taxon>
        <taxon>Actinomycetes</taxon>
        <taxon>Micromonosporales</taxon>
        <taxon>Micromonosporaceae</taxon>
        <taxon>Paractinoplanes</taxon>
    </lineage>
</organism>
<protein>
    <submittedName>
        <fullName evidence="1">Uncharacterized protein</fullName>
    </submittedName>
</protein>
<gene>
    <name evidence="1" type="ORF">Ato02nite_005550</name>
</gene>
<reference evidence="1 2" key="1">
    <citation type="submission" date="2021-03" db="EMBL/GenBank/DDBJ databases">
        <title>Whole genome shotgun sequence of Actinoplanes toevensis NBRC 105298.</title>
        <authorList>
            <person name="Komaki H."/>
            <person name="Tamura T."/>
        </authorList>
    </citation>
    <scope>NUCLEOTIDE SEQUENCE [LARGE SCALE GENOMIC DNA]</scope>
    <source>
        <strain evidence="1 2">NBRC 105298</strain>
    </source>
</reference>
<dbReference type="EMBL" id="BOQN01000007">
    <property type="protein sequence ID" value="GIM88762.1"/>
    <property type="molecule type" value="Genomic_DNA"/>
</dbReference>
<evidence type="ECO:0000313" key="1">
    <source>
        <dbReference type="EMBL" id="GIM88762.1"/>
    </source>
</evidence>
<comment type="caution">
    <text evidence="1">The sequence shown here is derived from an EMBL/GenBank/DDBJ whole genome shotgun (WGS) entry which is preliminary data.</text>
</comment>
<name>A0A919T4Z7_9ACTN</name>
<dbReference type="Proteomes" id="UP000677082">
    <property type="component" value="Unassembled WGS sequence"/>
</dbReference>
<dbReference type="AlphaFoldDB" id="A0A919T4Z7"/>
<accession>A0A919T4Z7</accession>